<dbReference type="CDD" id="cd05466">
    <property type="entry name" value="PBP2_LTTR_substrate"/>
    <property type="match status" value="1"/>
</dbReference>
<dbReference type="FunFam" id="1.10.10.10:FF:000001">
    <property type="entry name" value="LysR family transcriptional regulator"/>
    <property type="match status" value="1"/>
</dbReference>
<evidence type="ECO:0000256" key="3">
    <source>
        <dbReference type="ARBA" id="ARBA00023125"/>
    </source>
</evidence>
<evidence type="ECO:0000313" key="6">
    <source>
        <dbReference type="EMBL" id="SLN11672.1"/>
    </source>
</evidence>
<evidence type="ECO:0000256" key="4">
    <source>
        <dbReference type="ARBA" id="ARBA00023163"/>
    </source>
</evidence>
<keyword evidence="4" id="KW-0804">Transcription</keyword>
<feature type="domain" description="HTH lysR-type" evidence="5">
    <location>
        <begin position="1"/>
        <end position="57"/>
    </location>
</feature>
<evidence type="ECO:0000259" key="5">
    <source>
        <dbReference type="PROSITE" id="PS50931"/>
    </source>
</evidence>
<dbReference type="RefSeq" id="WP_085886101.1">
    <property type="nucleotide sequence ID" value="NZ_FWFN01000001.1"/>
</dbReference>
<dbReference type="Proteomes" id="UP000193963">
    <property type="component" value="Unassembled WGS sequence"/>
</dbReference>
<keyword evidence="2" id="KW-0805">Transcription regulation</keyword>
<evidence type="ECO:0000256" key="2">
    <source>
        <dbReference type="ARBA" id="ARBA00023015"/>
    </source>
</evidence>
<evidence type="ECO:0000313" key="7">
    <source>
        <dbReference type="Proteomes" id="UP000193963"/>
    </source>
</evidence>
<dbReference type="PANTHER" id="PTHR30579">
    <property type="entry name" value="TRANSCRIPTIONAL REGULATOR"/>
    <property type="match status" value="1"/>
</dbReference>
<proteinExistence type="inferred from homology"/>
<dbReference type="Gene3D" id="1.10.10.10">
    <property type="entry name" value="Winged helix-like DNA-binding domain superfamily/Winged helix DNA-binding domain"/>
    <property type="match status" value="1"/>
</dbReference>
<keyword evidence="7" id="KW-1185">Reference proteome</keyword>
<keyword evidence="3" id="KW-0238">DNA-binding</keyword>
<reference evidence="7" key="1">
    <citation type="submission" date="2017-03" db="EMBL/GenBank/DDBJ databases">
        <authorList>
            <person name="Rodrigo-Torres L."/>
            <person name="Arahal R.D."/>
            <person name="Lucena T."/>
        </authorList>
    </citation>
    <scope>NUCLEOTIDE SEQUENCE [LARGE SCALE GENOMIC DNA]</scope>
    <source>
        <strain evidence="7">CECT 7751</strain>
    </source>
</reference>
<name>A0A1X6Y5Y0_9RHOB</name>
<dbReference type="SUPFAM" id="SSF53850">
    <property type="entry name" value="Periplasmic binding protein-like II"/>
    <property type="match status" value="1"/>
</dbReference>
<dbReference type="GO" id="GO:0003677">
    <property type="term" value="F:DNA binding"/>
    <property type="evidence" value="ECO:0007669"/>
    <property type="project" value="UniProtKB-KW"/>
</dbReference>
<dbReference type="SUPFAM" id="SSF46785">
    <property type="entry name" value="Winged helix' DNA-binding domain"/>
    <property type="match status" value="1"/>
</dbReference>
<dbReference type="InterPro" id="IPR036388">
    <property type="entry name" value="WH-like_DNA-bd_sf"/>
</dbReference>
<sequence>MQIHSLRTFYWVNRLGSFRKAAEALNISQPSVSARIRGLEEELGVTLVLRDAGLSLTPQGAELLDYARQVLRLTDDLSFQNAPQSRATRLRLGANGPVAATWLMALVDHMEARHPALRLEIEVNQSATLLKHLTTGQLDLAFLSTDTAQPELKLVPVGQFPMIWVGAPSRYGDTLDEEALSRSPIIGYNWDSPIHDSTRTPAFGAGRHHRFTHSDSLFMMIRLAVNGMGLALVPELAVRQELESGQLVRIIVERPPGPLEVSAAYRRETLSTAAQDALTFAGHAMPPQ</sequence>
<dbReference type="PROSITE" id="PS50931">
    <property type="entry name" value="HTH_LYSR"/>
    <property type="match status" value="1"/>
</dbReference>
<dbReference type="GO" id="GO:0003700">
    <property type="term" value="F:DNA-binding transcription factor activity"/>
    <property type="evidence" value="ECO:0007669"/>
    <property type="project" value="InterPro"/>
</dbReference>
<accession>A0A1X6Y5Y0</accession>
<evidence type="ECO:0000256" key="1">
    <source>
        <dbReference type="ARBA" id="ARBA00009437"/>
    </source>
</evidence>
<dbReference type="InterPro" id="IPR036390">
    <property type="entry name" value="WH_DNA-bd_sf"/>
</dbReference>
<organism evidence="6 7">
    <name type="scientific">Pseudooceanicola marinus</name>
    <dbReference type="NCBI Taxonomy" id="396013"/>
    <lineage>
        <taxon>Bacteria</taxon>
        <taxon>Pseudomonadati</taxon>
        <taxon>Pseudomonadota</taxon>
        <taxon>Alphaproteobacteria</taxon>
        <taxon>Rhodobacterales</taxon>
        <taxon>Paracoccaceae</taxon>
        <taxon>Pseudooceanicola</taxon>
    </lineage>
</organism>
<dbReference type="InterPro" id="IPR005119">
    <property type="entry name" value="LysR_subst-bd"/>
</dbReference>
<dbReference type="AlphaFoldDB" id="A0A1X6Y5Y0"/>
<dbReference type="EMBL" id="FWFN01000001">
    <property type="protein sequence ID" value="SLN11672.1"/>
    <property type="molecule type" value="Genomic_DNA"/>
</dbReference>
<dbReference type="InterPro" id="IPR050176">
    <property type="entry name" value="LTTR"/>
</dbReference>
<dbReference type="PRINTS" id="PR00039">
    <property type="entry name" value="HTHLYSR"/>
</dbReference>
<gene>
    <name evidence="6" type="primary">yofA_1</name>
    <name evidence="6" type="ORF">PSM7751_00165</name>
</gene>
<dbReference type="Pfam" id="PF03466">
    <property type="entry name" value="LysR_substrate"/>
    <property type="match status" value="1"/>
</dbReference>
<dbReference type="Gene3D" id="3.40.190.10">
    <property type="entry name" value="Periplasmic binding protein-like II"/>
    <property type="match status" value="2"/>
</dbReference>
<dbReference type="InterPro" id="IPR000847">
    <property type="entry name" value="LysR_HTH_N"/>
</dbReference>
<dbReference type="OrthoDB" id="9791253at2"/>
<dbReference type="Pfam" id="PF00126">
    <property type="entry name" value="HTH_1"/>
    <property type="match status" value="1"/>
</dbReference>
<dbReference type="PANTHER" id="PTHR30579:SF2">
    <property type="entry name" value="HTH-TYPE TRANSCRIPTIONAL REGULATOR ARGP"/>
    <property type="match status" value="1"/>
</dbReference>
<comment type="similarity">
    <text evidence="1">Belongs to the LysR transcriptional regulatory family.</text>
</comment>
<protein>
    <submittedName>
        <fullName evidence="6">HTH-type transcriptional regulator YofA</fullName>
    </submittedName>
</protein>